<dbReference type="EMBL" id="CP104395">
    <property type="protein sequence ID" value="WEL19118.1"/>
    <property type="molecule type" value="Genomic_DNA"/>
</dbReference>
<dbReference type="Proteomes" id="UP001218034">
    <property type="component" value="Chromosome"/>
</dbReference>
<organism evidence="1 2">
    <name type="scientific">Candidatus Nanohalococcus occultus</name>
    <dbReference type="NCBI Taxonomy" id="2978047"/>
    <lineage>
        <taxon>Archaea</taxon>
        <taxon>Candidatus Nanohalarchaeota</taxon>
        <taxon>Candidatus Nanohalarchaeota incertae sedis</taxon>
        <taxon>Candidatus Nanohalococcus</taxon>
    </lineage>
</organism>
<proteinExistence type="predicted"/>
<dbReference type="RefSeq" id="WP_347721990.1">
    <property type="nucleotide sequence ID" value="NZ_CP104395.1"/>
</dbReference>
<dbReference type="GeneID" id="90589521"/>
<evidence type="ECO:0000313" key="1">
    <source>
        <dbReference type="EMBL" id="WEL19118.1"/>
    </source>
</evidence>
<name>A0ABY8CGR1_9ARCH</name>
<gene>
    <name evidence="1" type="ORF">SVXNc_0086</name>
</gene>
<protein>
    <submittedName>
        <fullName evidence="1">Uncharacterized protein</fullName>
    </submittedName>
</protein>
<accession>A0ABY8CGR1</accession>
<evidence type="ECO:0000313" key="2">
    <source>
        <dbReference type="Proteomes" id="UP001218034"/>
    </source>
</evidence>
<sequence>MKIENVCKSLEDLKFSSSVMFLADERDNEETAVYYGAQAEVSYGELVELLDTDYEDLPAVSEYPDETTNFALECENEHFSAVSNSSNASKEEILEEARRTVLEYERLKWISNVPPVSNSFKWEDDIYRPGSYSLTESEVDHEVADERFNS</sequence>
<reference evidence="1 2" key="1">
    <citation type="submission" date="2022-09" db="EMBL/GenBank/DDBJ databases">
        <title>Xylan utilization by haloarchaea-nanohaloarchaea associations.</title>
        <authorList>
            <person name="Yakimov M."/>
        </authorList>
    </citation>
    <scope>NUCLEOTIDE SEQUENCE [LARGE SCALE GENOMIC DNA]</scope>
    <source>
        <strain evidence="1 2">SVXNc</strain>
    </source>
</reference>
<keyword evidence="2" id="KW-1185">Reference proteome</keyword>